<reference evidence="2 3" key="1">
    <citation type="submission" date="2009-05" db="EMBL/GenBank/DDBJ databases">
        <authorList>
            <person name="Setubal J.C."/>
            <person name="Boyle S."/>
            <person name="Crasta O.R."/>
            <person name="Gillespie J.J."/>
            <person name="Kenyon R.W."/>
            <person name="Lu J."/>
            <person name="Mane S."/>
            <person name="Nagrani S."/>
            <person name="Shallom J.M."/>
            <person name="Shallom S."/>
            <person name="Shukla M."/>
            <person name="Snyder E.E."/>
            <person name="Sobral B.W."/>
            <person name="Wattam A.R."/>
            <person name="Will R."/>
            <person name="Williams K."/>
            <person name="Yoo H."/>
            <person name="Munk C."/>
            <person name="Tapia R."/>
            <person name="Green L."/>
            <person name="Rogers Y."/>
            <person name="Detter J.C."/>
            <person name="Bruce D."/>
            <person name="Brettin T.S."/>
            <person name="Tsolis R."/>
        </authorList>
    </citation>
    <scope>NUCLEOTIDE SEQUENCE [LARGE SCALE GENOMIC DNA]</scope>
    <source>
        <strain evidence="2 3">LMG 3301</strain>
    </source>
</reference>
<dbReference type="PANTHER" id="PTHR43441:SF2">
    <property type="entry name" value="FAMILY ACETYLTRANSFERASE, PUTATIVE (AFU_ORTHOLOGUE AFUA_7G00850)-RELATED"/>
    <property type="match status" value="1"/>
</dbReference>
<dbReference type="InterPro" id="IPR000182">
    <property type="entry name" value="GNAT_dom"/>
</dbReference>
<dbReference type="HOGENOM" id="CLU_013985_1_2_5"/>
<dbReference type="GO" id="GO:1990189">
    <property type="term" value="F:protein N-terminal-serine acetyltransferase activity"/>
    <property type="evidence" value="ECO:0007669"/>
    <property type="project" value="TreeGrafter"/>
</dbReference>
<dbReference type="EMBL" id="ACQA01000002">
    <property type="protein sequence ID" value="EEQ94114.1"/>
    <property type="molecule type" value="Genomic_DNA"/>
</dbReference>
<dbReference type="PROSITE" id="PS51186">
    <property type="entry name" value="GNAT"/>
    <property type="match status" value="1"/>
</dbReference>
<dbReference type="FunFam" id="3.40.630.30:FF:000047">
    <property type="entry name" value="Acetyltransferase, GNAT family"/>
    <property type="match status" value="1"/>
</dbReference>
<dbReference type="InterPro" id="IPR016181">
    <property type="entry name" value="Acyl_CoA_acyltransferase"/>
</dbReference>
<dbReference type="GO" id="GO:0008999">
    <property type="term" value="F:protein-N-terminal-alanine acetyltransferase activity"/>
    <property type="evidence" value="ECO:0007669"/>
    <property type="project" value="TreeGrafter"/>
</dbReference>
<dbReference type="InterPro" id="IPR051908">
    <property type="entry name" value="Ribosomal_N-acetyltransferase"/>
</dbReference>
<dbReference type="PANTHER" id="PTHR43441">
    <property type="entry name" value="RIBOSOMAL-PROTEIN-SERINE ACETYLTRANSFERASE"/>
    <property type="match status" value="1"/>
</dbReference>
<accession>C4WP50</accession>
<protein>
    <submittedName>
        <fullName evidence="2">GCN5-related N-acetyltransferase</fullName>
    </submittedName>
</protein>
<name>C4WP50_9HYPH</name>
<dbReference type="Gene3D" id="3.40.630.30">
    <property type="match status" value="1"/>
</dbReference>
<evidence type="ECO:0000313" key="3">
    <source>
        <dbReference type="Proteomes" id="UP000004386"/>
    </source>
</evidence>
<dbReference type="AlphaFoldDB" id="C4WP50"/>
<keyword evidence="2" id="KW-0808">Transferase</keyword>
<evidence type="ECO:0000259" key="1">
    <source>
        <dbReference type="PROSITE" id="PS51186"/>
    </source>
</evidence>
<sequence length="258" mass="30081">MIVRPFGKNDTETIIRFSSRFFYAPVRSNGRIGMTDLQNWTPRPQPERKVLEGRYVRLEPLNPGKHGDELFAASSVEDADRRFTWLFEFPPATREEFEPWLEKASKSDDPLFFAVIDKASGKVAGRQALMRIDPVHGVIEIGSIYWGPQISRKPAATEAQFLFMQYIFDELGYRRYEWKCHNENGPSKRAAERFGFQFEGVFRQHMVAKGRNRDTAWFSILDSEWPALKKAYQAWLAPENFDSDGQQKKKLEEFRDRG</sequence>
<organism evidence="2 3">
    <name type="scientific">Brucella intermedia LMG 3301</name>
    <dbReference type="NCBI Taxonomy" id="641118"/>
    <lineage>
        <taxon>Bacteria</taxon>
        <taxon>Pseudomonadati</taxon>
        <taxon>Pseudomonadota</taxon>
        <taxon>Alphaproteobacteria</taxon>
        <taxon>Hyphomicrobiales</taxon>
        <taxon>Brucellaceae</taxon>
        <taxon>Brucella/Ochrobactrum group</taxon>
        <taxon>Brucella</taxon>
    </lineage>
</organism>
<feature type="domain" description="N-acetyltransferase" evidence="1">
    <location>
        <begin position="69"/>
        <end position="214"/>
    </location>
</feature>
<dbReference type="Proteomes" id="UP000004386">
    <property type="component" value="Unassembled WGS sequence"/>
</dbReference>
<dbReference type="Pfam" id="PF13302">
    <property type="entry name" value="Acetyltransf_3"/>
    <property type="match status" value="1"/>
</dbReference>
<dbReference type="SUPFAM" id="SSF55729">
    <property type="entry name" value="Acyl-CoA N-acyltransferases (Nat)"/>
    <property type="match status" value="1"/>
</dbReference>
<comment type="caution">
    <text evidence="2">The sequence shown here is derived from an EMBL/GenBank/DDBJ whole genome shotgun (WGS) entry which is preliminary data.</text>
</comment>
<evidence type="ECO:0000313" key="2">
    <source>
        <dbReference type="EMBL" id="EEQ94114.1"/>
    </source>
</evidence>
<proteinExistence type="predicted"/>
<gene>
    <name evidence="2" type="ORF">OINT_2001329</name>
</gene>